<sequence>MGIFILTDFIVRISCFLSNICPIFFLETCRTN</sequence>
<organism evidence="1">
    <name type="scientific">Siphoviridae sp. ct8wU2</name>
    <dbReference type="NCBI Taxonomy" id="2827791"/>
    <lineage>
        <taxon>Viruses</taxon>
        <taxon>Duplodnaviria</taxon>
        <taxon>Heunggongvirae</taxon>
        <taxon>Uroviricota</taxon>
        <taxon>Caudoviricetes</taxon>
    </lineage>
</organism>
<reference evidence="1" key="1">
    <citation type="journal article" date="2021" name="Proc. Natl. Acad. Sci. U.S.A.">
        <title>A Catalog of Tens of Thousands of Viruses from Human Metagenomes Reveals Hidden Associations with Chronic Diseases.</title>
        <authorList>
            <person name="Tisza M.J."/>
            <person name="Buck C.B."/>
        </authorList>
    </citation>
    <scope>NUCLEOTIDE SEQUENCE</scope>
    <source>
        <strain evidence="1">Ct8wU2</strain>
    </source>
</reference>
<evidence type="ECO:0000313" key="1">
    <source>
        <dbReference type="EMBL" id="DAF55758.1"/>
    </source>
</evidence>
<protein>
    <submittedName>
        <fullName evidence="1">Uncharacterized protein</fullName>
    </submittedName>
</protein>
<name>A0A8S5SXT4_9CAUD</name>
<proteinExistence type="predicted"/>
<dbReference type="EMBL" id="BK032699">
    <property type="protein sequence ID" value="DAF55758.1"/>
    <property type="molecule type" value="Genomic_DNA"/>
</dbReference>
<accession>A0A8S5SXT4</accession>